<accession>A0A8H9IQY4</accession>
<feature type="domain" description="Metallo-beta-lactamase" evidence="1">
    <location>
        <begin position="28"/>
        <end position="211"/>
    </location>
</feature>
<keyword evidence="2" id="KW-0378">Hydrolase</keyword>
<keyword evidence="3" id="KW-1185">Reference proteome</keyword>
<dbReference type="GO" id="GO:0016787">
    <property type="term" value="F:hydrolase activity"/>
    <property type="evidence" value="ECO:0007669"/>
    <property type="project" value="UniProtKB-KW"/>
</dbReference>
<name>A0A8H9IQY4_9PSEU</name>
<dbReference type="EMBL" id="BNAV01000001">
    <property type="protein sequence ID" value="GHF35153.1"/>
    <property type="molecule type" value="Genomic_DNA"/>
</dbReference>
<organism evidence="2 3">
    <name type="scientific">Amycolatopsis bartoniae</name>
    <dbReference type="NCBI Taxonomy" id="941986"/>
    <lineage>
        <taxon>Bacteria</taxon>
        <taxon>Bacillati</taxon>
        <taxon>Actinomycetota</taxon>
        <taxon>Actinomycetes</taxon>
        <taxon>Pseudonocardiales</taxon>
        <taxon>Pseudonocardiaceae</taxon>
        <taxon>Amycolatopsis</taxon>
    </lineage>
</organism>
<evidence type="ECO:0000259" key="1">
    <source>
        <dbReference type="SMART" id="SM00849"/>
    </source>
</evidence>
<dbReference type="CDD" id="cd16282">
    <property type="entry name" value="metallo-hydrolase-like_MBL-fold"/>
    <property type="match status" value="1"/>
</dbReference>
<dbReference type="Proteomes" id="UP000658656">
    <property type="component" value="Unassembled WGS sequence"/>
</dbReference>
<evidence type="ECO:0000313" key="3">
    <source>
        <dbReference type="Proteomes" id="UP000658656"/>
    </source>
</evidence>
<dbReference type="OrthoDB" id="420651at2"/>
<dbReference type="PANTHER" id="PTHR42951">
    <property type="entry name" value="METALLO-BETA-LACTAMASE DOMAIN-CONTAINING"/>
    <property type="match status" value="1"/>
</dbReference>
<dbReference type="RefSeq" id="WP_145933502.1">
    <property type="nucleotide sequence ID" value="NZ_BNAV01000001.1"/>
</dbReference>
<dbReference type="SMART" id="SM00849">
    <property type="entry name" value="Lactamase_B"/>
    <property type="match status" value="1"/>
</dbReference>
<reference evidence="2" key="2">
    <citation type="submission" date="2020-09" db="EMBL/GenBank/DDBJ databases">
        <authorList>
            <person name="Sun Q."/>
            <person name="Zhou Y."/>
        </authorList>
    </citation>
    <scope>NUCLEOTIDE SEQUENCE</scope>
    <source>
        <strain evidence="2">CGMCC 4.7679</strain>
    </source>
</reference>
<dbReference type="InterPro" id="IPR036866">
    <property type="entry name" value="RibonucZ/Hydroxyglut_hydro"/>
</dbReference>
<gene>
    <name evidence="2" type="ORF">GCM10017566_04840</name>
</gene>
<proteinExistence type="predicted"/>
<comment type="caution">
    <text evidence="2">The sequence shown here is derived from an EMBL/GenBank/DDBJ whole genome shotgun (WGS) entry which is preliminary data.</text>
</comment>
<dbReference type="SUPFAM" id="SSF56281">
    <property type="entry name" value="Metallo-hydrolase/oxidoreductase"/>
    <property type="match status" value="1"/>
</dbReference>
<dbReference type="Gene3D" id="3.60.15.10">
    <property type="entry name" value="Ribonuclease Z/Hydroxyacylglutathione hydrolase-like"/>
    <property type="match status" value="1"/>
</dbReference>
<dbReference type="Pfam" id="PF00753">
    <property type="entry name" value="Lactamase_B"/>
    <property type="match status" value="1"/>
</dbReference>
<protein>
    <submittedName>
        <fullName evidence="2">MBL fold metallo-hydrolase</fullName>
    </submittedName>
</protein>
<dbReference type="PANTHER" id="PTHR42951:SF4">
    <property type="entry name" value="ACYL-COENZYME A THIOESTERASE MBLAC2"/>
    <property type="match status" value="1"/>
</dbReference>
<dbReference type="InterPro" id="IPR050855">
    <property type="entry name" value="NDM-1-like"/>
</dbReference>
<dbReference type="AlphaFoldDB" id="A0A8H9IQY4"/>
<evidence type="ECO:0000313" key="2">
    <source>
        <dbReference type="EMBL" id="GHF35153.1"/>
    </source>
</evidence>
<reference evidence="2" key="1">
    <citation type="journal article" date="2014" name="Int. J. Syst. Evol. Microbiol.">
        <title>Complete genome sequence of Corynebacterium casei LMG S-19264T (=DSM 44701T), isolated from a smear-ripened cheese.</title>
        <authorList>
            <consortium name="US DOE Joint Genome Institute (JGI-PGF)"/>
            <person name="Walter F."/>
            <person name="Albersmeier A."/>
            <person name="Kalinowski J."/>
            <person name="Ruckert C."/>
        </authorList>
    </citation>
    <scope>NUCLEOTIDE SEQUENCE</scope>
    <source>
        <strain evidence="2">CGMCC 4.7679</strain>
    </source>
</reference>
<sequence length="306" mass="32599">MTDTATPRTEQLASGVHAYIQSDGGWFVNNSGIIVGSDTVTVIDSAATAARTAGLRAAIARVSPLPVATLVNTHWHTDHTNGNYQFRGATIVAHEQTRAMMLEHAPTKPDPGGPFPDVEWGPLEPAPPFLTYAEGITLWAGETRCDISWVGTPAHTTDDSVVWIEEHSILFAGDLAFNGSAPLMSAGSVAGAIEVLTELRQLGARHVVPGHGDVCGPEVFDTEIEYLRFVQDLAATGHRLGRTPLEAARDAADNPFAHLLDSERLVANLHRAYAELDGAAPGEPIDLTATRRDMVALHGGPLRCLA</sequence>
<dbReference type="InterPro" id="IPR001279">
    <property type="entry name" value="Metallo-B-lactamas"/>
</dbReference>